<name>A0ACC3YJZ1_COLTU</name>
<dbReference type="Proteomes" id="UP000805649">
    <property type="component" value="Unassembled WGS sequence"/>
</dbReference>
<proteinExistence type="predicted"/>
<gene>
    <name evidence="1" type="ORF">CTRU02_213173</name>
</gene>
<reference evidence="1 2" key="1">
    <citation type="journal article" date="2020" name="Phytopathology">
        <title>Genome Sequence Resources of Colletotrichum truncatum, C. plurivorum, C. musicola, and C. sojae: Four Species Pathogenic to Soybean (Glycine max).</title>
        <authorList>
            <person name="Rogerio F."/>
            <person name="Boufleur T.R."/>
            <person name="Ciampi-Guillardi M."/>
            <person name="Sukno S.A."/>
            <person name="Thon M.R."/>
            <person name="Massola Junior N.S."/>
            <person name="Baroncelli R."/>
        </authorList>
    </citation>
    <scope>NUCLEOTIDE SEQUENCE [LARGE SCALE GENOMIC DNA]</scope>
    <source>
        <strain evidence="1 2">CMES1059</strain>
    </source>
</reference>
<organism evidence="1 2">
    <name type="scientific">Colletotrichum truncatum</name>
    <name type="common">Anthracnose fungus</name>
    <name type="synonym">Colletotrichum capsici</name>
    <dbReference type="NCBI Taxonomy" id="5467"/>
    <lineage>
        <taxon>Eukaryota</taxon>
        <taxon>Fungi</taxon>
        <taxon>Dikarya</taxon>
        <taxon>Ascomycota</taxon>
        <taxon>Pezizomycotina</taxon>
        <taxon>Sordariomycetes</taxon>
        <taxon>Hypocreomycetidae</taxon>
        <taxon>Glomerellales</taxon>
        <taxon>Glomerellaceae</taxon>
        <taxon>Colletotrichum</taxon>
        <taxon>Colletotrichum truncatum species complex</taxon>
    </lineage>
</organism>
<accession>A0ACC3YJZ1</accession>
<keyword evidence="2" id="KW-1185">Reference proteome</keyword>
<comment type="caution">
    <text evidence="1">The sequence shown here is derived from an EMBL/GenBank/DDBJ whole genome shotgun (WGS) entry which is preliminary data.</text>
</comment>
<sequence length="193" mass="21780">MPSYKDSDDYKTYKEGLLQGGKNHRMEDLPPFEFNEAGEVKLAPGELYCRWGGRSSSITCTKTERFSSESNLKNHIKKHKLDGVPAKVKSRKSGANSVEENDDAAEFYDRIHGIAIGARDDSELQTPSKKRKAQTPPPLLAVQFRTNYESIQNVLPPFAIRNKMKHGKDEGIDSESLLKDFGIDSELRMDFLN</sequence>
<protein>
    <submittedName>
        <fullName evidence="1">Uncharacterized protein</fullName>
    </submittedName>
</protein>
<dbReference type="EMBL" id="VUJX02000009">
    <property type="protein sequence ID" value="KAL0932220.1"/>
    <property type="molecule type" value="Genomic_DNA"/>
</dbReference>
<evidence type="ECO:0000313" key="1">
    <source>
        <dbReference type="EMBL" id="KAL0932220.1"/>
    </source>
</evidence>
<evidence type="ECO:0000313" key="2">
    <source>
        <dbReference type="Proteomes" id="UP000805649"/>
    </source>
</evidence>